<dbReference type="SMART" id="SM00342">
    <property type="entry name" value="HTH_ARAC"/>
    <property type="match status" value="1"/>
</dbReference>
<reference evidence="6" key="1">
    <citation type="submission" date="2023-07" db="EMBL/GenBank/DDBJ databases">
        <title>30 novel species of actinomycetes from the DSMZ collection.</title>
        <authorList>
            <person name="Nouioui I."/>
        </authorList>
    </citation>
    <scope>NUCLEOTIDE SEQUENCE [LARGE SCALE GENOMIC DNA]</scope>
    <source>
        <strain evidence="6">DSM 41636</strain>
    </source>
</reference>
<dbReference type="InterPro" id="IPR050204">
    <property type="entry name" value="AraC_XylS_family_regulators"/>
</dbReference>
<dbReference type="PANTHER" id="PTHR46796">
    <property type="entry name" value="HTH-TYPE TRANSCRIPTIONAL ACTIVATOR RHAS-RELATED"/>
    <property type="match status" value="1"/>
</dbReference>
<name>A0ABU2PZZ2_9ACTN</name>
<evidence type="ECO:0000313" key="5">
    <source>
        <dbReference type="EMBL" id="MDT0397234.1"/>
    </source>
</evidence>
<evidence type="ECO:0000256" key="1">
    <source>
        <dbReference type="ARBA" id="ARBA00023015"/>
    </source>
</evidence>
<dbReference type="InterPro" id="IPR009057">
    <property type="entry name" value="Homeodomain-like_sf"/>
</dbReference>
<protein>
    <submittedName>
        <fullName evidence="5">Helix-turn-helix domain-containing protein</fullName>
    </submittedName>
</protein>
<dbReference type="Gene3D" id="1.10.10.60">
    <property type="entry name" value="Homeodomain-like"/>
    <property type="match status" value="1"/>
</dbReference>
<sequence length="336" mass="36285">MSGLGRTAGAAAAAAGPVVAVDTDDIGVPDRFGWWHDMVDHDVMPVDIRSPHAHRFRGRVESVGLPYGQVAAFDFSPMTARRSPSHIRRQDPEDHFLVLVRDGAVRLEQQRGVACLGPGGMALFSTSYPLTCDFLGGGGPHRLTLLRLPRTVLPLPGGRADHMLAEPLPASSGSGALLGPYLTSLPAAARTSGPAELARLGTIGVDLAGSLLAARYGDPDALPAETRRTALLARINVFIDHHLPDPALDPTAVAARHHISVRTLHQLFQGEPESVAATIRRRRLERCHADLTDPRLRHRTIAETALRWGFERPADFSRAFRRAYGVSPSEVRAGLR</sequence>
<dbReference type="InterPro" id="IPR018060">
    <property type="entry name" value="HTH_AraC"/>
</dbReference>
<organism evidence="5 6">
    <name type="scientific">Streptomyces edwardsiae</name>
    <dbReference type="NCBI Taxonomy" id="3075527"/>
    <lineage>
        <taxon>Bacteria</taxon>
        <taxon>Bacillati</taxon>
        <taxon>Actinomycetota</taxon>
        <taxon>Actinomycetes</taxon>
        <taxon>Kitasatosporales</taxon>
        <taxon>Streptomycetaceae</taxon>
        <taxon>Streptomyces</taxon>
    </lineage>
</organism>
<gene>
    <name evidence="5" type="ORF">RM705_21460</name>
</gene>
<evidence type="ECO:0000259" key="4">
    <source>
        <dbReference type="PROSITE" id="PS01124"/>
    </source>
</evidence>
<evidence type="ECO:0000313" key="6">
    <source>
        <dbReference type="Proteomes" id="UP001183881"/>
    </source>
</evidence>
<dbReference type="PROSITE" id="PS01124">
    <property type="entry name" value="HTH_ARAC_FAMILY_2"/>
    <property type="match status" value="1"/>
</dbReference>
<dbReference type="Pfam" id="PF12833">
    <property type="entry name" value="HTH_18"/>
    <property type="match status" value="1"/>
</dbReference>
<dbReference type="Proteomes" id="UP001183881">
    <property type="component" value="Unassembled WGS sequence"/>
</dbReference>
<keyword evidence="2" id="KW-0238">DNA-binding</keyword>
<dbReference type="Pfam" id="PF14525">
    <property type="entry name" value="AraC_binding_2"/>
    <property type="match status" value="1"/>
</dbReference>
<comment type="caution">
    <text evidence="5">The sequence shown here is derived from an EMBL/GenBank/DDBJ whole genome shotgun (WGS) entry which is preliminary data.</text>
</comment>
<evidence type="ECO:0000256" key="2">
    <source>
        <dbReference type="ARBA" id="ARBA00023125"/>
    </source>
</evidence>
<dbReference type="EMBL" id="JAVRFA010000029">
    <property type="protein sequence ID" value="MDT0397234.1"/>
    <property type="molecule type" value="Genomic_DNA"/>
</dbReference>
<dbReference type="SUPFAM" id="SSF46689">
    <property type="entry name" value="Homeodomain-like"/>
    <property type="match status" value="1"/>
</dbReference>
<dbReference type="RefSeq" id="WP_311645920.1">
    <property type="nucleotide sequence ID" value="NZ_JAVRFA010000029.1"/>
</dbReference>
<keyword evidence="6" id="KW-1185">Reference proteome</keyword>
<dbReference type="InterPro" id="IPR035418">
    <property type="entry name" value="AraC-bd_2"/>
</dbReference>
<proteinExistence type="predicted"/>
<dbReference type="InterPro" id="IPR020449">
    <property type="entry name" value="Tscrpt_reg_AraC-type_HTH"/>
</dbReference>
<dbReference type="PANTHER" id="PTHR46796:SF6">
    <property type="entry name" value="ARAC SUBFAMILY"/>
    <property type="match status" value="1"/>
</dbReference>
<keyword evidence="1" id="KW-0805">Transcription regulation</keyword>
<keyword evidence="3" id="KW-0804">Transcription</keyword>
<dbReference type="PRINTS" id="PR00032">
    <property type="entry name" value="HTHARAC"/>
</dbReference>
<accession>A0ABU2PZZ2</accession>
<evidence type="ECO:0000256" key="3">
    <source>
        <dbReference type="ARBA" id="ARBA00023163"/>
    </source>
</evidence>
<feature type="domain" description="HTH araC/xylS-type" evidence="4">
    <location>
        <begin position="233"/>
        <end position="334"/>
    </location>
</feature>